<evidence type="ECO:0000313" key="3">
    <source>
        <dbReference type="Proteomes" id="UP001596116"/>
    </source>
</evidence>
<feature type="domain" description="ChsH2 C-terminal OB-fold" evidence="1">
    <location>
        <begin position="44"/>
        <end position="101"/>
    </location>
</feature>
<protein>
    <submittedName>
        <fullName evidence="2">Zn-ribbon domain-containing OB-fold protein</fullName>
    </submittedName>
</protein>
<sequence>MDVSEILERAATGKLCCLSCRSGCGVTDYAARVCPKCSGPLELRAASGKGRIHSFAVFHTQYTSELAAPYTVLFVELEEGCRLAALLDSPKGPPPKVGDPVVFARTGSGAVHFSLQ</sequence>
<dbReference type="InterPro" id="IPR002878">
    <property type="entry name" value="ChsH2_C"/>
</dbReference>
<accession>A0ABW1KXP3</accession>
<dbReference type="Proteomes" id="UP001596116">
    <property type="component" value="Unassembled WGS sequence"/>
</dbReference>
<organism evidence="2 3">
    <name type="scientific">Hyphococcus aureus</name>
    <dbReference type="NCBI Taxonomy" id="2666033"/>
    <lineage>
        <taxon>Bacteria</taxon>
        <taxon>Pseudomonadati</taxon>
        <taxon>Pseudomonadota</taxon>
        <taxon>Alphaproteobacteria</taxon>
        <taxon>Parvularculales</taxon>
        <taxon>Parvularculaceae</taxon>
        <taxon>Hyphococcus</taxon>
    </lineage>
</organism>
<dbReference type="Pfam" id="PF01796">
    <property type="entry name" value="OB_ChsH2_C"/>
    <property type="match status" value="1"/>
</dbReference>
<comment type="caution">
    <text evidence="2">The sequence shown here is derived from an EMBL/GenBank/DDBJ whole genome shotgun (WGS) entry which is preliminary data.</text>
</comment>
<dbReference type="SUPFAM" id="SSF50249">
    <property type="entry name" value="Nucleic acid-binding proteins"/>
    <property type="match status" value="1"/>
</dbReference>
<reference evidence="2 3" key="1">
    <citation type="submission" date="2024-09" db="EMBL/GenBank/DDBJ databases">
        <authorList>
            <person name="Zhang Z.-H."/>
        </authorList>
    </citation>
    <scope>NUCLEOTIDE SEQUENCE [LARGE SCALE GENOMIC DNA]</scope>
    <source>
        <strain evidence="2 3">HHTR114</strain>
    </source>
</reference>
<dbReference type="EMBL" id="JBHPON010000001">
    <property type="protein sequence ID" value="MFC6035406.1"/>
    <property type="molecule type" value="Genomic_DNA"/>
</dbReference>
<dbReference type="InterPro" id="IPR012340">
    <property type="entry name" value="NA-bd_OB-fold"/>
</dbReference>
<evidence type="ECO:0000313" key="2">
    <source>
        <dbReference type="EMBL" id="MFC6035406.1"/>
    </source>
</evidence>
<proteinExistence type="predicted"/>
<name>A0ABW1KXP3_9PROT</name>
<evidence type="ECO:0000259" key="1">
    <source>
        <dbReference type="Pfam" id="PF01796"/>
    </source>
</evidence>
<keyword evidence="3" id="KW-1185">Reference proteome</keyword>
<gene>
    <name evidence="2" type="ORF">ACFMB1_07620</name>
</gene>
<dbReference type="RefSeq" id="WP_379923945.1">
    <property type="nucleotide sequence ID" value="NZ_JBHPON010000001.1"/>
</dbReference>